<evidence type="ECO:0000256" key="3">
    <source>
        <dbReference type="ARBA" id="ARBA00022741"/>
    </source>
</evidence>
<dbReference type="GO" id="GO:0016887">
    <property type="term" value="F:ATP hydrolysis activity"/>
    <property type="evidence" value="ECO:0007669"/>
    <property type="project" value="InterPro"/>
</dbReference>
<dbReference type="Pfam" id="PF00005">
    <property type="entry name" value="ABC_tran"/>
    <property type="match status" value="1"/>
</dbReference>
<dbReference type="InterPro" id="IPR003439">
    <property type="entry name" value="ABC_transporter-like_ATP-bd"/>
</dbReference>
<dbReference type="Gene3D" id="3.40.50.300">
    <property type="entry name" value="P-loop containing nucleotide triphosphate hydrolases"/>
    <property type="match status" value="1"/>
</dbReference>
<dbReference type="PANTHER" id="PTHR42711">
    <property type="entry name" value="ABC TRANSPORTER ATP-BINDING PROTEIN"/>
    <property type="match status" value="1"/>
</dbReference>
<proteinExistence type="inferred from homology"/>
<evidence type="ECO:0000256" key="2">
    <source>
        <dbReference type="ARBA" id="ARBA00022448"/>
    </source>
</evidence>
<dbReference type="GO" id="GO:0005524">
    <property type="term" value="F:ATP binding"/>
    <property type="evidence" value="ECO:0007669"/>
    <property type="project" value="UniProtKB-KW"/>
</dbReference>
<name>A0A844FI73_9FIRM</name>
<evidence type="ECO:0000313" key="7">
    <source>
        <dbReference type="Proteomes" id="UP000462760"/>
    </source>
</evidence>
<keyword evidence="2" id="KW-0813">Transport</keyword>
<feature type="domain" description="ABC transporter" evidence="5">
    <location>
        <begin position="2"/>
        <end position="233"/>
    </location>
</feature>
<dbReference type="RefSeq" id="WP_154484367.1">
    <property type="nucleotide sequence ID" value="NZ_VULR01000010.1"/>
</dbReference>
<dbReference type="InterPro" id="IPR050763">
    <property type="entry name" value="ABC_transporter_ATP-binding"/>
</dbReference>
<dbReference type="InterPro" id="IPR003593">
    <property type="entry name" value="AAA+_ATPase"/>
</dbReference>
<evidence type="ECO:0000256" key="4">
    <source>
        <dbReference type="ARBA" id="ARBA00022840"/>
    </source>
</evidence>
<reference evidence="6 7" key="1">
    <citation type="submission" date="2019-08" db="EMBL/GenBank/DDBJ databases">
        <title>In-depth cultivation of the pig gut microbiome towards novel bacterial diversity and tailored functional studies.</title>
        <authorList>
            <person name="Wylensek D."/>
            <person name="Hitch T.C.A."/>
            <person name="Clavel T."/>
        </authorList>
    </citation>
    <scope>NUCLEOTIDE SEQUENCE [LARGE SCALE GENOMIC DNA]</scope>
    <source>
        <strain evidence="6 7">Med78-601-WT-4W-RMD-3</strain>
    </source>
</reference>
<evidence type="ECO:0000259" key="5">
    <source>
        <dbReference type="PROSITE" id="PS50893"/>
    </source>
</evidence>
<dbReference type="AlphaFoldDB" id="A0A844FI73"/>
<comment type="caution">
    <text evidence="6">The sequence shown here is derived from an EMBL/GenBank/DDBJ whole genome shotgun (WGS) entry which is preliminary data.</text>
</comment>
<keyword evidence="3" id="KW-0547">Nucleotide-binding</keyword>
<protein>
    <submittedName>
        <fullName evidence="6">ABC transporter ATP-binding protein</fullName>
    </submittedName>
</protein>
<dbReference type="SMART" id="SM00382">
    <property type="entry name" value="AAA"/>
    <property type="match status" value="1"/>
</dbReference>
<sequence>MLIYNMLSKKYKDKRVVDNLDIRINEKDIVGFLGPNGAGKTTTIKMSCGLITPTSGDIECYGYSLKEHRNHYLKNIGAVLEGNRNIYWKLSPVENMEYFAGIKGIGRKKVKNQIDKYIEMFDLKEKRNIECGKLSRGMQQKVAISCSLIHDPKVLFLDEPTLGLDIHSVLLIRETLKQLGEEERVIIITSHDLNFISSLCNRIIIINNGLKVLDENIGFLKNYSEDIIYIIKTKRIGENLKKDMQRKFTIYIKDYEDTSEIEIMLDSENKIHDFLHFLKINNINIKDMYKVKIELEDIFTKVINNRENNILTTKSSSD</sequence>
<keyword evidence="4 6" id="KW-0067">ATP-binding</keyword>
<accession>A0A844FI73</accession>
<dbReference type="PROSITE" id="PS50893">
    <property type="entry name" value="ABC_TRANSPORTER_2"/>
    <property type="match status" value="1"/>
</dbReference>
<dbReference type="SUPFAM" id="SSF52540">
    <property type="entry name" value="P-loop containing nucleoside triphosphate hydrolases"/>
    <property type="match status" value="1"/>
</dbReference>
<dbReference type="Proteomes" id="UP000462760">
    <property type="component" value="Unassembled WGS sequence"/>
</dbReference>
<comment type="similarity">
    <text evidence="1">Belongs to the ABC transporter superfamily.</text>
</comment>
<dbReference type="EMBL" id="VULR01000010">
    <property type="protein sequence ID" value="MSS43689.1"/>
    <property type="molecule type" value="Genomic_DNA"/>
</dbReference>
<dbReference type="InterPro" id="IPR027417">
    <property type="entry name" value="P-loop_NTPase"/>
</dbReference>
<evidence type="ECO:0000313" key="6">
    <source>
        <dbReference type="EMBL" id="MSS43689.1"/>
    </source>
</evidence>
<dbReference type="PANTHER" id="PTHR42711:SF5">
    <property type="entry name" value="ABC TRANSPORTER ATP-BINDING PROTEIN NATA"/>
    <property type="match status" value="1"/>
</dbReference>
<organism evidence="6 7">
    <name type="scientific">Anaerosalibacter bizertensis</name>
    <dbReference type="NCBI Taxonomy" id="932217"/>
    <lineage>
        <taxon>Bacteria</taxon>
        <taxon>Bacillati</taxon>
        <taxon>Bacillota</taxon>
        <taxon>Tissierellia</taxon>
        <taxon>Tissierellales</taxon>
        <taxon>Sporanaerobacteraceae</taxon>
        <taxon>Anaerosalibacter</taxon>
    </lineage>
</organism>
<dbReference type="OrthoDB" id="9804819at2"/>
<evidence type="ECO:0000256" key="1">
    <source>
        <dbReference type="ARBA" id="ARBA00005417"/>
    </source>
</evidence>
<dbReference type="CDD" id="cd03230">
    <property type="entry name" value="ABC_DR_subfamily_A"/>
    <property type="match status" value="1"/>
</dbReference>
<gene>
    <name evidence="6" type="ORF">FYJ27_08115</name>
</gene>